<dbReference type="InterPro" id="IPR010985">
    <property type="entry name" value="Ribbon_hlx_hlx"/>
</dbReference>
<protein>
    <submittedName>
        <fullName evidence="2">Antitoxin ParD1/3/4</fullName>
    </submittedName>
</protein>
<accession>A0A1H4IYP4</accession>
<keyword evidence="3" id="KW-1185">Reference proteome</keyword>
<dbReference type="AlphaFoldDB" id="A0A1H4IYP4"/>
<name>A0A1H4IYP4_9MICO</name>
<comment type="similarity">
    <text evidence="1">Belongs to the ParD antitoxin family.</text>
</comment>
<gene>
    <name evidence="2" type="ORF">SAMN04489807_0388</name>
</gene>
<evidence type="ECO:0000313" key="3">
    <source>
        <dbReference type="Proteomes" id="UP000183750"/>
    </source>
</evidence>
<dbReference type="InterPro" id="IPR013321">
    <property type="entry name" value="Arc_rbn_hlx_hlx"/>
</dbReference>
<evidence type="ECO:0000313" key="2">
    <source>
        <dbReference type="EMBL" id="SEB38746.1"/>
    </source>
</evidence>
<dbReference type="GO" id="GO:0006355">
    <property type="term" value="P:regulation of DNA-templated transcription"/>
    <property type="evidence" value="ECO:0007669"/>
    <property type="project" value="InterPro"/>
</dbReference>
<dbReference type="Proteomes" id="UP000183750">
    <property type="component" value="Unassembled WGS sequence"/>
</dbReference>
<dbReference type="CDD" id="cd22231">
    <property type="entry name" value="RHH_NikR_HicB-like"/>
    <property type="match status" value="1"/>
</dbReference>
<dbReference type="PANTHER" id="PTHR36582:SF2">
    <property type="entry name" value="ANTITOXIN PARD"/>
    <property type="match status" value="1"/>
</dbReference>
<dbReference type="EMBL" id="FNSQ01000005">
    <property type="protein sequence ID" value="SEB38746.1"/>
    <property type="molecule type" value="Genomic_DNA"/>
</dbReference>
<organism evidence="2 3">
    <name type="scientific">Microbacterium hydrocarbonoxydans</name>
    <dbReference type="NCBI Taxonomy" id="273678"/>
    <lineage>
        <taxon>Bacteria</taxon>
        <taxon>Bacillati</taxon>
        <taxon>Actinomycetota</taxon>
        <taxon>Actinomycetes</taxon>
        <taxon>Micrococcales</taxon>
        <taxon>Microbacteriaceae</taxon>
        <taxon>Microbacterium</taxon>
    </lineage>
</organism>
<dbReference type="OrthoDB" id="515108at2"/>
<sequence length="81" mass="8956">MATMNVSLPGALKEFVEDQVVERGFGTSSEFVRDLIRKEQARAALRALVISGMGSGPGSEMDDDYFRRLRARVSNAEFADE</sequence>
<evidence type="ECO:0000256" key="1">
    <source>
        <dbReference type="ARBA" id="ARBA00008580"/>
    </source>
</evidence>
<reference evidence="3" key="1">
    <citation type="submission" date="2016-10" db="EMBL/GenBank/DDBJ databases">
        <authorList>
            <person name="Varghese N."/>
            <person name="Submissions S."/>
        </authorList>
    </citation>
    <scope>NUCLEOTIDE SEQUENCE [LARGE SCALE GENOMIC DNA]</scope>
    <source>
        <strain evidence="3">DSM 16089</strain>
    </source>
</reference>
<dbReference type="InterPro" id="IPR022789">
    <property type="entry name" value="ParD"/>
</dbReference>
<dbReference type="SUPFAM" id="SSF47598">
    <property type="entry name" value="Ribbon-helix-helix"/>
    <property type="match status" value="1"/>
</dbReference>
<dbReference type="Gene3D" id="1.10.1220.10">
    <property type="entry name" value="Met repressor-like"/>
    <property type="match status" value="1"/>
</dbReference>
<dbReference type="RefSeq" id="WP_060926188.1">
    <property type="nucleotide sequence ID" value="NZ_FNSQ01000005.1"/>
</dbReference>
<dbReference type="PANTHER" id="PTHR36582">
    <property type="entry name" value="ANTITOXIN PARD"/>
    <property type="match status" value="1"/>
</dbReference>
<proteinExistence type="inferred from homology"/>